<dbReference type="PANTHER" id="PTHR43708:SF5">
    <property type="entry name" value="CONSERVED EXPRESSED OXIDOREDUCTASE (EUROFUNG)-RELATED"/>
    <property type="match status" value="1"/>
</dbReference>
<dbReference type="Pfam" id="PF02894">
    <property type="entry name" value="GFO_IDH_MocA_C"/>
    <property type="match status" value="1"/>
</dbReference>
<proteinExistence type="inferred from homology"/>
<gene>
    <name evidence="4" type="ORF">METZ01_LOCUS432370</name>
</gene>
<accession>A0A382Y878</accession>
<protein>
    <recommendedName>
        <fullName evidence="3">Gfo/Idh/MocA-like oxidoreductase C-terminal domain-containing protein</fullName>
    </recommendedName>
</protein>
<feature type="non-terminal residue" evidence="4">
    <location>
        <position position="1"/>
    </location>
</feature>
<evidence type="ECO:0000256" key="2">
    <source>
        <dbReference type="ARBA" id="ARBA00023002"/>
    </source>
</evidence>
<dbReference type="PANTHER" id="PTHR43708">
    <property type="entry name" value="CONSERVED EXPRESSED OXIDOREDUCTASE (EUROFUNG)"/>
    <property type="match status" value="1"/>
</dbReference>
<comment type="similarity">
    <text evidence="1">Belongs to the Gfo/Idh/MocA family.</text>
</comment>
<dbReference type="GO" id="GO:0016491">
    <property type="term" value="F:oxidoreductase activity"/>
    <property type="evidence" value="ECO:0007669"/>
    <property type="project" value="UniProtKB-KW"/>
</dbReference>
<dbReference type="SUPFAM" id="SSF55347">
    <property type="entry name" value="Glyceraldehyde-3-phosphate dehydrogenase-like, C-terminal domain"/>
    <property type="match status" value="1"/>
</dbReference>
<reference evidence="4" key="1">
    <citation type="submission" date="2018-05" db="EMBL/GenBank/DDBJ databases">
        <authorList>
            <person name="Lanie J.A."/>
            <person name="Ng W.-L."/>
            <person name="Kazmierczak K.M."/>
            <person name="Andrzejewski T.M."/>
            <person name="Davidsen T.M."/>
            <person name="Wayne K.J."/>
            <person name="Tettelin H."/>
            <person name="Glass J.I."/>
            <person name="Rusch D."/>
            <person name="Podicherti R."/>
            <person name="Tsui H.-C.T."/>
            <person name="Winkler M.E."/>
        </authorList>
    </citation>
    <scope>NUCLEOTIDE SEQUENCE</scope>
</reference>
<dbReference type="AlphaFoldDB" id="A0A382Y878"/>
<feature type="domain" description="Gfo/Idh/MocA-like oxidoreductase C-terminal" evidence="3">
    <location>
        <begin position="3"/>
        <end position="180"/>
    </location>
</feature>
<dbReference type="EMBL" id="UINC01173752">
    <property type="protein sequence ID" value="SVD79516.1"/>
    <property type="molecule type" value="Genomic_DNA"/>
</dbReference>
<evidence type="ECO:0000313" key="4">
    <source>
        <dbReference type="EMBL" id="SVD79516.1"/>
    </source>
</evidence>
<organism evidence="4">
    <name type="scientific">marine metagenome</name>
    <dbReference type="NCBI Taxonomy" id="408172"/>
    <lineage>
        <taxon>unclassified sequences</taxon>
        <taxon>metagenomes</taxon>
        <taxon>ecological metagenomes</taxon>
    </lineage>
</organism>
<evidence type="ECO:0000256" key="1">
    <source>
        <dbReference type="ARBA" id="ARBA00010928"/>
    </source>
</evidence>
<keyword evidence="2" id="KW-0560">Oxidoreductase</keyword>
<dbReference type="InterPro" id="IPR004104">
    <property type="entry name" value="Gfo/Idh/MocA-like_OxRdtase_C"/>
</dbReference>
<dbReference type="Gene3D" id="3.40.50.720">
    <property type="entry name" value="NAD(P)-binding Rossmann-like Domain"/>
    <property type="match status" value="1"/>
</dbReference>
<dbReference type="InterPro" id="IPR051317">
    <property type="entry name" value="Gfo/Idh/MocA_oxidoreduct"/>
</dbReference>
<evidence type="ECO:0000259" key="3">
    <source>
        <dbReference type="Pfam" id="PF02894"/>
    </source>
</evidence>
<name>A0A382Y878_9ZZZZ</name>
<sequence length="182" mass="20475">VKSQSGGILFDWPAHFVDQALQLVDSPVKTVFCDIHYDQHWETDIGNYANLWLRFQNGVLYQIEIGNLARKTKPRWYIQGNLGGLVKDGIDPQEPAMINGNIDAAEQYPENYAQVSTEVGGKVEDLIVEPVKSSWRAYYQNISDVLNNGDELIVKPEQVLEVMRVYDAAMASSKSNEAIQLS</sequence>
<dbReference type="Gene3D" id="3.30.360.10">
    <property type="entry name" value="Dihydrodipicolinate Reductase, domain 2"/>
    <property type="match status" value="1"/>
</dbReference>